<dbReference type="GO" id="GO:0030410">
    <property type="term" value="F:nicotianamine synthase activity"/>
    <property type="evidence" value="ECO:0007669"/>
    <property type="project" value="InterPro"/>
</dbReference>
<gene>
    <name evidence="5" type="ORF">EDS130_LOCUS28050</name>
    <name evidence="4" type="ORF">XAT740_LOCUS23130</name>
</gene>
<dbReference type="PANTHER" id="PTHR32266:SF12">
    <property type="entry name" value="NICOTIANAMINE SYNTHASE 3"/>
    <property type="match status" value="1"/>
</dbReference>
<dbReference type="EMBL" id="CAJNOR010001735">
    <property type="protein sequence ID" value="CAF1191228.1"/>
    <property type="molecule type" value="Genomic_DNA"/>
</dbReference>
<evidence type="ECO:0000313" key="5">
    <source>
        <dbReference type="EMBL" id="CAF1252390.1"/>
    </source>
</evidence>
<name>A0A814VN88_ADIRI</name>
<evidence type="ECO:0000313" key="4">
    <source>
        <dbReference type="EMBL" id="CAF1191228.1"/>
    </source>
</evidence>
<keyword evidence="3" id="KW-0949">S-adenosyl-L-methionine</keyword>
<accession>A0A814VN88</accession>
<dbReference type="EMBL" id="CAJNOJ010000180">
    <property type="protein sequence ID" value="CAF1252390.1"/>
    <property type="molecule type" value="Genomic_DNA"/>
</dbReference>
<dbReference type="PROSITE" id="PS51142">
    <property type="entry name" value="NAS"/>
    <property type="match status" value="1"/>
</dbReference>
<comment type="caution">
    <text evidence="4">The sequence shown here is derived from an EMBL/GenBank/DDBJ whole genome shotgun (WGS) entry which is preliminary data.</text>
</comment>
<evidence type="ECO:0000313" key="6">
    <source>
        <dbReference type="Proteomes" id="UP000663828"/>
    </source>
</evidence>
<protein>
    <recommendedName>
        <fullName evidence="7">Nicotianamine synthase</fullName>
    </recommendedName>
</protein>
<keyword evidence="2" id="KW-0808">Transferase</keyword>
<dbReference type="InterPro" id="IPR004298">
    <property type="entry name" value="Nicotian_synth"/>
</dbReference>
<dbReference type="Proteomes" id="UP000663852">
    <property type="component" value="Unassembled WGS sequence"/>
</dbReference>
<organism evidence="4 6">
    <name type="scientific">Adineta ricciae</name>
    <name type="common">Rotifer</name>
    <dbReference type="NCBI Taxonomy" id="249248"/>
    <lineage>
        <taxon>Eukaryota</taxon>
        <taxon>Metazoa</taxon>
        <taxon>Spiralia</taxon>
        <taxon>Gnathifera</taxon>
        <taxon>Rotifera</taxon>
        <taxon>Eurotatoria</taxon>
        <taxon>Bdelloidea</taxon>
        <taxon>Adinetida</taxon>
        <taxon>Adinetidae</taxon>
        <taxon>Adineta</taxon>
    </lineage>
</organism>
<dbReference type="AlphaFoldDB" id="A0A814VN88"/>
<dbReference type="Proteomes" id="UP000663828">
    <property type="component" value="Unassembled WGS sequence"/>
</dbReference>
<evidence type="ECO:0008006" key="7">
    <source>
        <dbReference type="Google" id="ProtNLM"/>
    </source>
</evidence>
<dbReference type="InterPro" id="IPR029063">
    <property type="entry name" value="SAM-dependent_MTases_sf"/>
</dbReference>
<dbReference type="PANTHER" id="PTHR32266">
    <property type="entry name" value="NICOTIANAMINE SYNTHASE 3"/>
    <property type="match status" value="1"/>
</dbReference>
<comment type="similarity">
    <text evidence="1">Belongs to the nicotianamine synthase (NAS)-like family.</text>
</comment>
<dbReference type="GO" id="GO:0030418">
    <property type="term" value="P:nicotianamine biosynthetic process"/>
    <property type="evidence" value="ECO:0007669"/>
    <property type="project" value="InterPro"/>
</dbReference>
<evidence type="ECO:0000256" key="2">
    <source>
        <dbReference type="ARBA" id="ARBA00022679"/>
    </source>
</evidence>
<keyword evidence="6" id="KW-1185">Reference proteome</keyword>
<dbReference type="OrthoDB" id="1858069at2759"/>
<evidence type="ECO:0000256" key="3">
    <source>
        <dbReference type="ARBA" id="ARBA00022691"/>
    </source>
</evidence>
<reference evidence="4" key="1">
    <citation type="submission" date="2021-02" db="EMBL/GenBank/DDBJ databases">
        <authorList>
            <person name="Nowell W R."/>
        </authorList>
    </citation>
    <scope>NUCLEOTIDE SEQUENCE</scope>
</reference>
<sequence length="313" mass="35431">MDGSMRNRLIQLNHELTQLDITEFSPQLIDLFDELINLCSAKDVCVSTLNEMLDTDMELNVACENLRRLFALYGLYGEIRTAKICAVDRNHNFTEHFKHRKGYEELIQCEINTLQELGVYLAKNSTDHNEKGDSLVTKIAFVGSGPIPTSSLIILNDHGPLVDIYNIDMCEEANQLASLISEQILPADLFKRMHFITQDICENPLPNQVRSILSQCQVIYLAAYVGINELEKLDILQNLVRQLNSDDLTSQTKHYFIIRTADGLYQILFPKVTPDKIGMLKDSVSGTSLFQVEKVRETLGIYGMVTIIATNIK</sequence>
<dbReference type="Gene3D" id="3.40.50.150">
    <property type="entry name" value="Vaccinia Virus protein VP39"/>
    <property type="match status" value="1"/>
</dbReference>
<proteinExistence type="inferred from homology"/>
<dbReference type="Pfam" id="PF03059">
    <property type="entry name" value="NAS"/>
    <property type="match status" value="1"/>
</dbReference>
<evidence type="ECO:0000256" key="1">
    <source>
        <dbReference type="ARBA" id="ARBA00007009"/>
    </source>
</evidence>